<reference evidence="2 3" key="1">
    <citation type="submission" date="2020-09" db="EMBL/GenBank/DDBJ databases">
        <authorList>
            <person name="Kim M.K."/>
        </authorList>
    </citation>
    <scope>NUCLEOTIDE SEQUENCE [LARGE SCALE GENOMIC DNA]</scope>
    <source>
        <strain evidence="2 3">BT646</strain>
    </source>
</reference>
<comment type="caution">
    <text evidence="2">The sequence shown here is derived from an EMBL/GenBank/DDBJ whole genome shotgun (WGS) entry which is preliminary data.</text>
</comment>
<evidence type="ECO:0000313" key="2">
    <source>
        <dbReference type="EMBL" id="MBD2716705.1"/>
    </source>
</evidence>
<evidence type="ECO:0008006" key="4">
    <source>
        <dbReference type="Google" id="ProtNLM"/>
    </source>
</evidence>
<dbReference type="Proteomes" id="UP000642468">
    <property type="component" value="Unassembled WGS sequence"/>
</dbReference>
<gene>
    <name evidence="2" type="ORF">IC231_16780</name>
</gene>
<sequence>MNYVAHTRAAHEHLRTCPGARPQHVSLYWALFFEWNAARFPARLDLNHEQLMLAARIGNRRTYRATLYDLDAWGLLTYQPSQSRYQESRCVLLNLSGADVPLMKAGTGGSSAPPDTTLSRAEVAKALRADVPYMTPSSGAKEPQDTLYAKTVDVNLVVVNGDVALHQKKIEVLEGEWLSGAELLDNTAPPDGAGLAPKMPPRIKPGAPKEVRSRHLEAVGQYPPAPAPRAAAGRGRTTLPDLPFSQSPLADVSAFVQAFQGTDYELADLRHYHQLVATWRDRKTGEEPRRKDWVATAKRFMLNDAADNRLKLAPNVQRRPDGSLYQQPAGSVAAGTGYVSKWDR</sequence>
<dbReference type="EMBL" id="JACWZZ010000004">
    <property type="protein sequence ID" value="MBD2716705.1"/>
    <property type="molecule type" value="Genomic_DNA"/>
</dbReference>
<evidence type="ECO:0000313" key="3">
    <source>
        <dbReference type="Proteomes" id="UP000642468"/>
    </source>
</evidence>
<dbReference type="RefSeq" id="WP_190785651.1">
    <property type="nucleotide sequence ID" value="NZ_JACWZZ010000004.1"/>
</dbReference>
<keyword evidence="3" id="KW-1185">Reference proteome</keyword>
<proteinExistence type="predicted"/>
<evidence type="ECO:0000256" key="1">
    <source>
        <dbReference type="SAM" id="MobiDB-lite"/>
    </source>
</evidence>
<accession>A0ABR8JLE4</accession>
<feature type="region of interest" description="Disordered" evidence="1">
    <location>
        <begin position="188"/>
        <end position="208"/>
    </location>
</feature>
<name>A0ABR8JLE4_9BACT</name>
<organism evidence="2 3">
    <name type="scientific">Hymenobacter duratus</name>
    <dbReference type="NCBI Taxonomy" id="2771356"/>
    <lineage>
        <taxon>Bacteria</taxon>
        <taxon>Pseudomonadati</taxon>
        <taxon>Bacteroidota</taxon>
        <taxon>Cytophagia</taxon>
        <taxon>Cytophagales</taxon>
        <taxon>Hymenobacteraceae</taxon>
        <taxon>Hymenobacter</taxon>
    </lineage>
</organism>
<protein>
    <recommendedName>
        <fullName evidence="4">DUF1376 domain-containing protein</fullName>
    </recommendedName>
</protein>